<dbReference type="OMA" id="NTICELD"/>
<sequence length="616" mass="68582">MTPTETECACPLGDVPLCTVLRRSLQQPPGSSPILSGSGVVQTSLTPSWVTAESIDSIISLANRTEEELELDSLIYRLCHSLYRVAETMSAKMHRRPVDACYASVGGDTKRFHNMRSHEDWCPLRHLFDPLSYYGAMGKSSNPHVGCKCLEEAHDPSPGPAEASKWLVDALDVTRLSGGNSNHVYRLAHASYPCKAVLLRVYGDRGGEVIDRARDIKAMQLMSKAGMSPAVLHSFHWGRVEEFMDGVRTCTTEMLLASPPLLADIYEGLCHMHQLDATPFLPENLNDVKPCGRFVSQLTSIDESVPLVNGNTGYYGSLGRDKAMESVCPTSFERVSFRLLRLMSSHILETHRQALVVWLAGEIMFVRGELQRRDIPVVFSHNDLNPGNILLARWKVPEAFRDGDARSSNGDEKLTAEGGFRNLVERRGHLFIDFEYTDANYRCFDLGNTLCELDYDYTRGTEVGGRGFIKFLCEFPPAAKAEAWCSLGEEYPRLPELIVDAWRRGNKDGEEVRDVGAAALQAVRSYFATQSGATVREVAVSESQLVELLLGMLASHLYWTLWALVMGCTPDECADCATDAEAFALGGSGLDYVRYGECRMREYVALRQWLIRHTLI</sequence>
<dbReference type="Gene3D" id="3.30.200.20">
    <property type="entry name" value="Phosphorylase Kinase, domain 1"/>
    <property type="match status" value="1"/>
</dbReference>
<dbReference type="PANTHER" id="PTHR22603">
    <property type="entry name" value="CHOLINE/ETHANOALAMINE KINASE"/>
    <property type="match status" value="1"/>
</dbReference>
<proteinExistence type="inferred from homology"/>
<gene>
    <name evidence="2" type="ORF">TraAM80_06541</name>
</gene>
<dbReference type="InterPro" id="IPR011009">
    <property type="entry name" value="Kinase-like_dom_sf"/>
</dbReference>
<dbReference type="Proteomes" id="UP000283634">
    <property type="component" value="Unassembled WGS sequence"/>
</dbReference>
<dbReference type="Gene3D" id="3.90.1200.10">
    <property type="match status" value="2"/>
</dbReference>
<accession>A0A422N9U8</accession>
<organism evidence="2 3">
    <name type="scientific">Trypanosoma rangeli</name>
    <dbReference type="NCBI Taxonomy" id="5698"/>
    <lineage>
        <taxon>Eukaryota</taxon>
        <taxon>Discoba</taxon>
        <taxon>Euglenozoa</taxon>
        <taxon>Kinetoplastea</taxon>
        <taxon>Metakinetoplastina</taxon>
        <taxon>Trypanosomatida</taxon>
        <taxon>Trypanosomatidae</taxon>
        <taxon>Trypanosoma</taxon>
        <taxon>Herpetosoma</taxon>
    </lineage>
</organism>
<dbReference type="Pfam" id="PF01633">
    <property type="entry name" value="Choline_kinase"/>
    <property type="match status" value="1"/>
</dbReference>
<dbReference type="EC" id="2.7.1.82" evidence="2"/>
<keyword evidence="3" id="KW-1185">Reference proteome</keyword>
<dbReference type="GeneID" id="40330474"/>
<dbReference type="GO" id="GO:0004305">
    <property type="term" value="F:ethanolamine kinase activity"/>
    <property type="evidence" value="ECO:0007669"/>
    <property type="project" value="UniProtKB-EC"/>
</dbReference>
<dbReference type="GO" id="GO:0004103">
    <property type="term" value="F:choline kinase activity"/>
    <property type="evidence" value="ECO:0007669"/>
    <property type="project" value="UniProtKB-EC"/>
</dbReference>
<dbReference type="GO" id="GO:0006646">
    <property type="term" value="P:phosphatidylethanolamine biosynthetic process"/>
    <property type="evidence" value="ECO:0007669"/>
    <property type="project" value="TreeGrafter"/>
</dbReference>
<protein>
    <submittedName>
        <fullName evidence="2">Putative choline ethanolamine kinase</fullName>
        <ecNumber evidence="2">2.7.1.32</ecNumber>
        <ecNumber evidence="2">2.7.1.82</ecNumber>
    </submittedName>
</protein>
<evidence type="ECO:0000256" key="1">
    <source>
        <dbReference type="ARBA" id="ARBA00038211"/>
    </source>
</evidence>
<reference evidence="2 3" key="1">
    <citation type="journal article" date="2018" name="BMC Genomics">
        <title>Genomic comparison of Trypanosoma conorhini and Trypanosoma rangeli to Trypanosoma cruzi strains of high and low virulence.</title>
        <authorList>
            <person name="Bradwell K.R."/>
            <person name="Koparde V.N."/>
            <person name="Matveyev A.V."/>
            <person name="Serrano M.G."/>
            <person name="Alves J.M."/>
            <person name="Parikh H."/>
            <person name="Huang B."/>
            <person name="Lee V."/>
            <person name="Espinosa-Alvarez O."/>
            <person name="Ortiz P.A."/>
            <person name="Costa-Martins A.G."/>
            <person name="Teixeira M.M."/>
            <person name="Buck G.A."/>
        </authorList>
    </citation>
    <scope>NUCLEOTIDE SEQUENCE [LARGE SCALE GENOMIC DNA]</scope>
    <source>
        <strain evidence="2 3">AM80</strain>
    </source>
</reference>
<dbReference type="GO" id="GO:0005737">
    <property type="term" value="C:cytoplasm"/>
    <property type="evidence" value="ECO:0007669"/>
    <property type="project" value="TreeGrafter"/>
</dbReference>
<dbReference type="VEuPathDB" id="TriTrypDB:TRSC58_07155"/>
<dbReference type="EMBL" id="MKGL01000239">
    <property type="protein sequence ID" value="RNF02247.1"/>
    <property type="molecule type" value="Genomic_DNA"/>
</dbReference>
<comment type="similarity">
    <text evidence="1">Belongs to the choline/ethanolamine kinase family.</text>
</comment>
<evidence type="ECO:0000313" key="3">
    <source>
        <dbReference type="Proteomes" id="UP000283634"/>
    </source>
</evidence>
<dbReference type="PANTHER" id="PTHR22603:SF96">
    <property type="entry name" value="KINASE, PUTATIVE-RELATED"/>
    <property type="match status" value="1"/>
</dbReference>
<dbReference type="AlphaFoldDB" id="A0A422N9U8"/>
<name>A0A422N9U8_TRYRA</name>
<dbReference type="EC" id="2.7.1.32" evidence="2"/>
<keyword evidence="2" id="KW-0418">Kinase</keyword>
<comment type="caution">
    <text evidence="2">The sequence shown here is derived from an EMBL/GenBank/DDBJ whole genome shotgun (WGS) entry which is preliminary data.</text>
</comment>
<dbReference type="SUPFAM" id="SSF56112">
    <property type="entry name" value="Protein kinase-like (PK-like)"/>
    <property type="match status" value="1"/>
</dbReference>
<dbReference type="VEuPathDB" id="TriTrypDB:TRSC58_00268"/>
<keyword evidence="2" id="KW-0808">Transferase</keyword>
<evidence type="ECO:0000313" key="2">
    <source>
        <dbReference type="EMBL" id="RNF02247.1"/>
    </source>
</evidence>
<dbReference type="RefSeq" id="XP_029236800.1">
    <property type="nucleotide sequence ID" value="XM_029383383.1"/>
</dbReference>
<dbReference type="OrthoDB" id="242798at2759"/>